<protein>
    <recommendedName>
        <fullName evidence="4">DYW domain-containing protein</fullName>
    </recommendedName>
</protein>
<dbReference type="Pfam" id="PF14432">
    <property type="entry name" value="DYW_deaminase"/>
    <property type="match status" value="1"/>
</dbReference>
<dbReference type="GO" id="GO:0099402">
    <property type="term" value="P:plant organ development"/>
    <property type="evidence" value="ECO:0007669"/>
    <property type="project" value="UniProtKB-ARBA"/>
</dbReference>
<dbReference type="InterPro" id="IPR046960">
    <property type="entry name" value="PPR_At4g14850-like_plant"/>
</dbReference>
<keyword evidence="6" id="KW-1185">Reference proteome</keyword>
<dbReference type="InterPro" id="IPR002885">
    <property type="entry name" value="PPR_rpt"/>
</dbReference>
<keyword evidence="2" id="KW-0677">Repeat</keyword>
<comment type="similarity">
    <text evidence="1">Belongs to the PPR family. PCMP-H subfamily.</text>
</comment>
<dbReference type="InterPro" id="IPR046849">
    <property type="entry name" value="E2_motif"/>
</dbReference>
<dbReference type="InterPro" id="IPR011990">
    <property type="entry name" value="TPR-like_helical_dom_sf"/>
</dbReference>
<proteinExistence type="inferred from homology"/>
<evidence type="ECO:0000256" key="3">
    <source>
        <dbReference type="PROSITE-ProRule" id="PRU00708"/>
    </source>
</evidence>
<feature type="repeat" description="PPR" evidence="3">
    <location>
        <begin position="53"/>
        <end position="87"/>
    </location>
</feature>
<evidence type="ECO:0000256" key="1">
    <source>
        <dbReference type="ARBA" id="ARBA00006643"/>
    </source>
</evidence>
<feature type="repeat" description="PPR" evidence="3">
    <location>
        <begin position="149"/>
        <end position="183"/>
    </location>
</feature>
<dbReference type="PROSITE" id="PS51375">
    <property type="entry name" value="PPR"/>
    <property type="match status" value="2"/>
</dbReference>
<dbReference type="AlphaFoldDB" id="A0A8J4VWB6"/>
<comment type="caution">
    <text evidence="5">The sequence shown here is derived from an EMBL/GenBank/DDBJ whole genome shotgun (WGS) entry which is preliminary data.</text>
</comment>
<name>A0A8J4VWB6_9ROSI</name>
<dbReference type="Pfam" id="PF20431">
    <property type="entry name" value="E_motif"/>
    <property type="match status" value="1"/>
</dbReference>
<dbReference type="Proteomes" id="UP000737018">
    <property type="component" value="Unassembled WGS sequence"/>
</dbReference>
<dbReference type="Gene3D" id="1.25.40.10">
    <property type="entry name" value="Tetratricopeptide repeat domain"/>
    <property type="match status" value="3"/>
</dbReference>
<dbReference type="PANTHER" id="PTHR47926">
    <property type="entry name" value="PENTATRICOPEPTIDE REPEAT-CONTAINING PROTEIN"/>
    <property type="match status" value="1"/>
</dbReference>
<dbReference type="EMBL" id="JRKL02000158">
    <property type="protein sequence ID" value="KAF3974428.1"/>
    <property type="molecule type" value="Genomic_DNA"/>
</dbReference>
<dbReference type="InterPro" id="IPR046848">
    <property type="entry name" value="E_motif"/>
</dbReference>
<dbReference type="FunFam" id="1.25.40.10:FF:000158">
    <property type="entry name" value="pentatricopeptide repeat-containing protein At2g33680"/>
    <property type="match status" value="1"/>
</dbReference>
<organism evidence="5 6">
    <name type="scientific">Castanea mollissima</name>
    <name type="common">Chinese chestnut</name>
    <dbReference type="NCBI Taxonomy" id="60419"/>
    <lineage>
        <taxon>Eukaryota</taxon>
        <taxon>Viridiplantae</taxon>
        <taxon>Streptophyta</taxon>
        <taxon>Embryophyta</taxon>
        <taxon>Tracheophyta</taxon>
        <taxon>Spermatophyta</taxon>
        <taxon>Magnoliopsida</taxon>
        <taxon>eudicotyledons</taxon>
        <taxon>Gunneridae</taxon>
        <taxon>Pentapetalae</taxon>
        <taxon>rosids</taxon>
        <taxon>fabids</taxon>
        <taxon>Fagales</taxon>
        <taxon>Fagaceae</taxon>
        <taxon>Castanea</taxon>
    </lineage>
</organism>
<dbReference type="Pfam" id="PF20430">
    <property type="entry name" value="Eplus_motif"/>
    <property type="match status" value="1"/>
</dbReference>
<accession>A0A8J4VWB6</accession>
<evidence type="ECO:0000313" key="5">
    <source>
        <dbReference type="EMBL" id="KAF3974428.1"/>
    </source>
</evidence>
<dbReference type="Pfam" id="PF01535">
    <property type="entry name" value="PPR"/>
    <property type="match status" value="1"/>
</dbReference>
<dbReference type="NCBIfam" id="TIGR00756">
    <property type="entry name" value="PPR"/>
    <property type="match status" value="2"/>
</dbReference>
<dbReference type="PANTHER" id="PTHR47926:SF381">
    <property type="entry name" value="DYW DOMAIN-CONTAINING PROTEIN"/>
    <property type="match status" value="1"/>
</dbReference>
<evidence type="ECO:0000313" key="6">
    <source>
        <dbReference type="Proteomes" id="UP000737018"/>
    </source>
</evidence>
<dbReference type="OrthoDB" id="1860728at2759"/>
<reference evidence="5" key="1">
    <citation type="submission" date="2020-03" db="EMBL/GenBank/DDBJ databases">
        <title>Castanea mollissima Vanexum genome sequencing.</title>
        <authorList>
            <person name="Staton M."/>
        </authorList>
    </citation>
    <scope>NUCLEOTIDE SEQUENCE</scope>
    <source>
        <tissue evidence="5">Leaf</tissue>
    </source>
</reference>
<dbReference type="GO" id="GO:0003723">
    <property type="term" value="F:RNA binding"/>
    <property type="evidence" value="ECO:0007669"/>
    <property type="project" value="InterPro"/>
</dbReference>
<dbReference type="InterPro" id="IPR032867">
    <property type="entry name" value="DYW_dom"/>
</dbReference>
<dbReference type="GO" id="GO:0009451">
    <property type="term" value="P:RNA modification"/>
    <property type="evidence" value="ECO:0007669"/>
    <property type="project" value="InterPro"/>
</dbReference>
<evidence type="ECO:0000256" key="2">
    <source>
        <dbReference type="ARBA" id="ARBA00022737"/>
    </source>
</evidence>
<feature type="domain" description="DYW" evidence="4">
    <location>
        <begin position="458"/>
        <end position="531"/>
    </location>
</feature>
<sequence>MVKLVGKMHRSGLKLNTYALGSVLKACGTNYKDSNQHGNALHAFSVKLGLDLDDVVATALLDMYAKTGDLVDAIQIFKLMSDQSVFIYNATISGFLHGKTISDEYANEAFDLFSKMQKKGMKPSKFTFSSMLKAFEDGAKCFAVTPKLDIVSWTSIISGYVQNGHFGSALALFYELLSFGMKPDEFIISSMLGACSNLASPRSGQQIQGYAIKIGIGKFTMIQNSQICMYAKSGDIDSSHLTFEEMENPDVVSWVMELHPTTLRGVLTACSHGGLVKVGLRFFESMKKDYCMAVNVRHCACIVDLLGRAGKSADAENFILNSGFEEDPVMWRALLSTCRVYKDTVTEKRVAERVIELEPQGSASYVLLYNIYNDAGINLPATKIRELMKDRGVKKEPGLSWIELGNEVHCFVVGDQSHPMSQVIYARLEEMMKTIEKLGYIEERPISSISEPKLNASTVMNYHSEKLAVTYGILNLPASAPVRVMKNLRVCQDCHTMMKFLSRVEKREIILRDSIRFHHFREGTCSCGDYW</sequence>
<evidence type="ECO:0000259" key="4">
    <source>
        <dbReference type="Pfam" id="PF14432"/>
    </source>
</evidence>
<dbReference type="GO" id="GO:0008270">
    <property type="term" value="F:zinc ion binding"/>
    <property type="evidence" value="ECO:0007669"/>
    <property type="project" value="InterPro"/>
</dbReference>
<gene>
    <name evidence="5" type="ORF">CMV_002251</name>
</gene>
<dbReference type="Pfam" id="PF13041">
    <property type="entry name" value="PPR_2"/>
    <property type="match status" value="2"/>
</dbReference>